<evidence type="ECO:0000313" key="9">
    <source>
        <dbReference type="EMBL" id="EFC91041.1"/>
    </source>
</evidence>
<keyword evidence="2" id="KW-0479">Metal-binding</keyword>
<evidence type="ECO:0000256" key="2">
    <source>
        <dbReference type="ARBA" id="ARBA00022723"/>
    </source>
</evidence>
<gene>
    <name evidence="9" type="ORF">Dpep_1015</name>
</gene>
<evidence type="ECO:0000256" key="3">
    <source>
        <dbReference type="ARBA" id="ARBA00022801"/>
    </source>
</evidence>
<dbReference type="eggNOG" id="COG0501">
    <property type="taxonomic scope" value="Bacteria"/>
</dbReference>
<keyword evidence="5 6" id="KW-0482">Metalloprotease</keyword>
<dbReference type="GO" id="GO:0004222">
    <property type="term" value="F:metalloendopeptidase activity"/>
    <property type="evidence" value="ECO:0007669"/>
    <property type="project" value="InterPro"/>
</dbReference>
<reference evidence="9 10" key="1">
    <citation type="journal article" date="2010" name="Stand. Genomic Sci.">
        <title>Permanent draft genome sequence of Dethiosulfovibrio peptidovorans type strain (SEBR 4207).</title>
        <authorList>
            <person name="Labutti K."/>
            <person name="Mayilraj S."/>
            <person name="Clum A."/>
            <person name="Lucas S."/>
            <person name="Glavina Del Rio T."/>
            <person name="Nolan M."/>
            <person name="Tice H."/>
            <person name="Cheng J.F."/>
            <person name="Pitluck S."/>
            <person name="Liolios K."/>
            <person name="Ivanova N."/>
            <person name="Mavromatis K."/>
            <person name="Mikhailova N."/>
            <person name="Pati A."/>
            <person name="Goodwin L."/>
            <person name="Chen A."/>
            <person name="Palaniappan K."/>
            <person name="Land M."/>
            <person name="Hauser L."/>
            <person name="Chang Y.J."/>
            <person name="Jeffries C.D."/>
            <person name="Rohde M."/>
            <person name="Spring S."/>
            <person name="Goker M."/>
            <person name="Woyke T."/>
            <person name="Bristow J."/>
            <person name="Eisen J.A."/>
            <person name="Markowitz V."/>
            <person name="Hugenholtz P."/>
            <person name="Kyrpides N.C."/>
            <person name="Klenk H.P."/>
            <person name="Lapidus A."/>
        </authorList>
    </citation>
    <scope>NUCLEOTIDE SEQUENCE [LARGE SCALE GENOMIC DNA]</scope>
    <source>
        <strain evidence="9 10">DSM 11002</strain>
    </source>
</reference>
<evidence type="ECO:0000313" key="10">
    <source>
        <dbReference type="Proteomes" id="UP000006427"/>
    </source>
</evidence>
<dbReference type="GO" id="GO:0051603">
    <property type="term" value="P:proteolysis involved in protein catabolic process"/>
    <property type="evidence" value="ECO:0007669"/>
    <property type="project" value="TreeGrafter"/>
</dbReference>
<feature type="signal peptide" evidence="7">
    <location>
        <begin position="1"/>
        <end position="30"/>
    </location>
</feature>
<dbReference type="STRING" id="469381.Dpep_1015"/>
<dbReference type="InterPro" id="IPR001915">
    <property type="entry name" value="Peptidase_M48"/>
</dbReference>
<dbReference type="InterPro" id="IPR051156">
    <property type="entry name" value="Mito/Outer_Membr_Metalloprot"/>
</dbReference>
<protein>
    <submittedName>
        <fullName evidence="9">Peptidase M48 Ste24p</fullName>
    </submittedName>
</protein>
<name>D2Z6E4_9BACT</name>
<dbReference type="InterPro" id="IPR011990">
    <property type="entry name" value="TPR-like_helical_dom_sf"/>
</dbReference>
<evidence type="ECO:0000256" key="4">
    <source>
        <dbReference type="ARBA" id="ARBA00022833"/>
    </source>
</evidence>
<proteinExistence type="inferred from homology"/>
<evidence type="ECO:0000259" key="8">
    <source>
        <dbReference type="Pfam" id="PF01435"/>
    </source>
</evidence>
<keyword evidence="1 6" id="KW-0645">Protease</keyword>
<sequence length="342" mass="37517">MNTKKINLKKWPLLVLSSLVLLLTVGAADAKVSRTAMERAWARLSKTTGFEASLQLEDKDETNAYITIEDGKYKIVVFQGLLDVMDTEDQIAGIIAHEIGHGMHGHLESAQKRNAGIGLLSVLLSELLDSDTGDIAIGIGATLAVQGYSREQEVEADDAGVEYSYKAGYSAWSLYNAIKRMADDGLVTSPSGFNSHPPTERRMARLAAQARRWEESGIVKKEVNLPEVSIPRPKSIPVEGVDPDRSDQSDVISTYPIDGGKKDVLGIIHREGYAKYSSGKYEEAFSTFAKGLDFYSGNYLAALWAARSAYKAGDGAEARRWIERALSINGRYEPALKLRDEL</sequence>
<feature type="chain" id="PRO_5003039363" evidence="7">
    <location>
        <begin position="31"/>
        <end position="342"/>
    </location>
</feature>
<evidence type="ECO:0000256" key="7">
    <source>
        <dbReference type="SAM" id="SignalP"/>
    </source>
</evidence>
<evidence type="ECO:0000256" key="6">
    <source>
        <dbReference type="RuleBase" id="RU003983"/>
    </source>
</evidence>
<keyword evidence="10" id="KW-1185">Reference proteome</keyword>
<dbReference type="PANTHER" id="PTHR22726:SF1">
    <property type="entry name" value="METALLOENDOPEPTIDASE OMA1, MITOCHONDRIAL"/>
    <property type="match status" value="1"/>
</dbReference>
<evidence type="ECO:0000256" key="5">
    <source>
        <dbReference type="ARBA" id="ARBA00023049"/>
    </source>
</evidence>
<keyword evidence="7" id="KW-0732">Signal</keyword>
<dbReference type="PANTHER" id="PTHR22726">
    <property type="entry name" value="METALLOENDOPEPTIDASE OMA1"/>
    <property type="match status" value="1"/>
</dbReference>
<dbReference type="AlphaFoldDB" id="D2Z6E4"/>
<dbReference type="PaxDb" id="469381-Dpep_1015"/>
<dbReference type="SUPFAM" id="SSF48452">
    <property type="entry name" value="TPR-like"/>
    <property type="match status" value="1"/>
</dbReference>
<comment type="similarity">
    <text evidence="6">Belongs to the peptidase M48 family.</text>
</comment>
<dbReference type="Pfam" id="PF01435">
    <property type="entry name" value="Peptidase_M48"/>
    <property type="match status" value="1"/>
</dbReference>
<comment type="caution">
    <text evidence="9">The sequence shown here is derived from an EMBL/GenBank/DDBJ whole genome shotgun (WGS) entry which is preliminary data.</text>
</comment>
<keyword evidence="3 6" id="KW-0378">Hydrolase</keyword>
<dbReference type="Gene3D" id="1.25.40.10">
    <property type="entry name" value="Tetratricopeptide repeat domain"/>
    <property type="match status" value="1"/>
</dbReference>
<accession>D2Z6E4</accession>
<dbReference type="RefSeq" id="WP_005660186.1">
    <property type="nucleotide sequence ID" value="NZ_ABTR02000001.1"/>
</dbReference>
<dbReference type="Pfam" id="PF14559">
    <property type="entry name" value="TPR_19"/>
    <property type="match status" value="1"/>
</dbReference>
<dbReference type="Gene3D" id="3.30.2010.10">
    <property type="entry name" value="Metalloproteases ('zincins'), catalytic domain"/>
    <property type="match status" value="1"/>
</dbReference>
<dbReference type="EMBL" id="ABTR02000001">
    <property type="protein sequence ID" value="EFC91041.1"/>
    <property type="molecule type" value="Genomic_DNA"/>
</dbReference>
<feature type="domain" description="Peptidase M48" evidence="8">
    <location>
        <begin position="47"/>
        <end position="208"/>
    </location>
</feature>
<dbReference type="GO" id="GO:0046872">
    <property type="term" value="F:metal ion binding"/>
    <property type="evidence" value="ECO:0007669"/>
    <property type="project" value="UniProtKB-KW"/>
</dbReference>
<comment type="cofactor">
    <cofactor evidence="6">
        <name>Zn(2+)</name>
        <dbReference type="ChEBI" id="CHEBI:29105"/>
    </cofactor>
    <text evidence="6">Binds 1 zinc ion per subunit.</text>
</comment>
<keyword evidence="4 6" id="KW-0862">Zinc</keyword>
<dbReference type="CDD" id="cd07332">
    <property type="entry name" value="M48C_Oma1_like"/>
    <property type="match status" value="1"/>
</dbReference>
<evidence type="ECO:0000256" key="1">
    <source>
        <dbReference type="ARBA" id="ARBA00022670"/>
    </source>
</evidence>
<organism evidence="9 10">
    <name type="scientific">Dethiosulfovibrio peptidovorans DSM 11002</name>
    <dbReference type="NCBI Taxonomy" id="469381"/>
    <lineage>
        <taxon>Bacteria</taxon>
        <taxon>Thermotogati</taxon>
        <taxon>Synergistota</taxon>
        <taxon>Synergistia</taxon>
        <taxon>Synergistales</taxon>
        <taxon>Dethiosulfovibrionaceae</taxon>
        <taxon>Dethiosulfovibrio</taxon>
    </lineage>
</organism>
<dbReference type="eggNOG" id="COG0457">
    <property type="taxonomic scope" value="Bacteria"/>
</dbReference>
<dbReference type="Proteomes" id="UP000006427">
    <property type="component" value="Unassembled WGS sequence"/>
</dbReference>
<dbReference type="GO" id="GO:0016020">
    <property type="term" value="C:membrane"/>
    <property type="evidence" value="ECO:0007669"/>
    <property type="project" value="TreeGrafter"/>
</dbReference>